<reference evidence="1 2" key="1">
    <citation type="journal article" date="2022" name="bioRxiv">
        <title>Genomics of Preaxostyla Flagellates Illuminates Evolutionary Transitions and the Path Towards Mitochondrial Loss.</title>
        <authorList>
            <person name="Novak L.V.F."/>
            <person name="Treitli S.C."/>
            <person name="Pyrih J."/>
            <person name="Halakuc P."/>
            <person name="Pipaliya S.V."/>
            <person name="Vacek V."/>
            <person name="Brzon O."/>
            <person name="Soukal P."/>
            <person name="Eme L."/>
            <person name="Dacks J.B."/>
            <person name="Karnkowska A."/>
            <person name="Elias M."/>
            <person name="Hampl V."/>
        </authorList>
    </citation>
    <scope>NUCLEOTIDE SEQUENCE [LARGE SCALE GENOMIC DNA]</scope>
    <source>
        <strain evidence="1">NAU3</strain>
        <tissue evidence="1">Gut</tissue>
    </source>
</reference>
<protein>
    <recommendedName>
        <fullName evidence="3">IPT/TIG domain-containing protein</fullName>
    </recommendedName>
</protein>
<keyword evidence="2" id="KW-1185">Reference proteome</keyword>
<organism evidence="1 2">
    <name type="scientific">Blattamonas nauphoetae</name>
    <dbReference type="NCBI Taxonomy" id="2049346"/>
    <lineage>
        <taxon>Eukaryota</taxon>
        <taxon>Metamonada</taxon>
        <taxon>Preaxostyla</taxon>
        <taxon>Oxymonadida</taxon>
        <taxon>Blattamonas</taxon>
    </lineage>
</organism>
<evidence type="ECO:0000313" key="1">
    <source>
        <dbReference type="EMBL" id="KAK2946123.1"/>
    </source>
</evidence>
<dbReference type="EMBL" id="JARBJD010000237">
    <property type="protein sequence ID" value="KAK2946123.1"/>
    <property type="molecule type" value="Genomic_DNA"/>
</dbReference>
<dbReference type="SUPFAM" id="SSF51126">
    <property type="entry name" value="Pectin lyase-like"/>
    <property type="match status" value="1"/>
</dbReference>
<evidence type="ECO:0008006" key="3">
    <source>
        <dbReference type="Google" id="ProtNLM"/>
    </source>
</evidence>
<comment type="caution">
    <text evidence="1">The sequence shown here is derived from an EMBL/GenBank/DDBJ whole genome shotgun (WGS) entry which is preliminary data.</text>
</comment>
<proteinExistence type="predicted"/>
<name>A0ABQ9X3F4_9EUKA</name>
<sequence length="460" mass="49027">MEEPSFSINPKGLPSSLCFFHDCRAFGYGSDGGAVYVSCPSATGQLATISNSSFTECKTSTEGGNSCGGGLVCWHCSHATIDSCFFESCFAQWGGAISLALEPATVSNCAFVLCSTYAFGGALRFETTSPMDLSFLQFRQCSCSGIAASRDICFYDVTSEVANSDNIKFCDSTSGSPNVYFNNSGGSNSNLIPQLTEEQKTDISSFEVLMGEDTATITVITTTEVKGTMGILLEGSNVPRLVHMEFGTTDTVSSTGTVHVSVGPQGVLPILNGGDSYTNRSWSFAGNLFPPTIISLDSRLEGTREASFELTGCLLRSGTYSMNVKDSEENTVTISLSLSSDLLTGTSPLSSTDSAKLKYEREYEVVEVLYGLQPLILNKSLSFSIPYPPATLTGIEQTDGNDSMTIELIGTGFVASGYIATLTEMEVEGTPSILTVDLLPSSESRLTEWFSKTSAPLHLR</sequence>
<gene>
    <name evidence="1" type="ORF">BLNAU_18965</name>
</gene>
<dbReference type="Proteomes" id="UP001281761">
    <property type="component" value="Unassembled WGS sequence"/>
</dbReference>
<evidence type="ECO:0000313" key="2">
    <source>
        <dbReference type="Proteomes" id="UP001281761"/>
    </source>
</evidence>
<accession>A0ABQ9X3F4</accession>
<dbReference type="InterPro" id="IPR011050">
    <property type="entry name" value="Pectin_lyase_fold/virulence"/>
</dbReference>